<protein>
    <submittedName>
        <fullName evidence="2">Uncharacterized protein</fullName>
    </submittedName>
</protein>
<dbReference type="Proteomes" id="UP000499080">
    <property type="component" value="Unassembled WGS sequence"/>
</dbReference>
<feature type="region of interest" description="Disordered" evidence="1">
    <location>
        <begin position="60"/>
        <end position="84"/>
    </location>
</feature>
<evidence type="ECO:0000313" key="3">
    <source>
        <dbReference type="Proteomes" id="UP000499080"/>
    </source>
</evidence>
<keyword evidence="3" id="KW-1185">Reference proteome</keyword>
<feature type="region of interest" description="Disordered" evidence="1">
    <location>
        <begin position="1"/>
        <end position="34"/>
    </location>
</feature>
<reference evidence="2 3" key="1">
    <citation type="journal article" date="2019" name="Sci. Rep.">
        <title>Orb-weaving spider Araneus ventricosus genome elucidates the spidroin gene catalogue.</title>
        <authorList>
            <person name="Kono N."/>
            <person name="Nakamura H."/>
            <person name="Ohtoshi R."/>
            <person name="Moran D.A.P."/>
            <person name="Shinohara A."/>
            <person name="Yoshida Y."/>
            <person name="Fujiwara M."/>
            <person name="Mori M."/>
            <person name="Tomita M."/>
            <person name="Arakawa K."/>
        </authorList>
    </citation>
    <scope>NUCLEOTIDE SEQUENCE [LARGE SCALE GENOMIC DNA]</scope>
</reference>
<organism evidence="2 3">
    <name type="scientific">Araneus ventricosus</name>
    <name type="common">Orbweaver spider</name>
    <name type="synonym">Epeira ventricosa</name>
    <dbReference type="NCBI Taxonomy" id="182803"/>
    <lineage>
        <taxon>Eukaryota</taxon>
        <taxon>Metazoa</taxon>
        <taxon>Ecdysozoa</taxon>
        <taxon>Arthropoda</taxon>
        <taxon>Chelicerata</taxon>
        <taxon>Arachnida</taxon>
        <taxon>Araneae</taxon>
        <taxon>Araneomorphae</taxon>
        <taxon>Entelegynae</taxon>
        <taxon>Araneoidea</taxon>
        <taxon>Araneidae</taxon>
        <taxon>Araneus</taxon>
    </lineage>
</organism>
<comment type="caution">
    <text evidence="2">The sequence shown here is derived from an EMBL/GenBank/DDBJ whole genome shotgun (WGS) entry which is preliminary data.</text>
</comment>
<sequence>PRVRDGLVVRPRPRGQMTPDSKPDSTEDPPCMDPLHAKSYVVAERLPAGAVRQFGEGVPALVSSSSSDRRSKLRGPSQNSPRVD</sequence>
<feature type="non-terminal residue" evidence="2">
    <location>
        <position position="1"/>
    </location>
</feature>
<evidence type="ECO:0000256" key="1">
    <source>
        <dbReference type="SAM" id="MobiDB-lite"/>
    </source>
</evidence>
<gene>
    <name evidence="2" type="ORF">AVEN_186047_1</name>
</gene>
<dbReference type="EMBL" id="BGPR01164702">
    <property type="protein sequence ID" value="GBM08769.1"/>
    <property type="molecule type" value="Genomic_DNA"/>
</dbReference>
<evidence type="ECO:0000313" key="2">
    <source>
        <dbReference type="EMBL" id="GBM08769.1"/>
    </source>
</evidence>
<accession>A0A4Y2CXF0</accession>
<proteinExistence type="predicted"/>
<name>A0A4Y2CXF0_ARAVE</name>
<dbReference type="AlphaFoldDB" id="A0A4Y2CXF0"/>